<evidence type="ECO:0000313" key="2">
    <source>
        <dbReference type="EMBL" id="OXE46004.1"/>
    </source>
</evidence>
<organism evidence="2 3">
    <name type="scientific">Turicimonas muris</name>
    <dbReference type="NCBI Taxonomy" id="1796652"/>
    <lineage>
        <taxon>Bacteria</taxon>
        <taxon>Pseudomonadati</taxon>
        <taxon>Pseudomonadota</taxon>
        <taxon>Betaproteobacteria</taxon>
        <taxon>Burkholderiales</taxon>
        <taxon>Sutterellaceae</taxon>
        <taxon>Turicimonas</taxon>
    </lineage>
</organism>
<feature type="transmembrane region" description="Helical" evidence="1">
    <location>
        <begin position="10"/>
        <end position="28"/>
    </location>
</feature>
<keyword evidence="1" id="KW-1133">Transmembrane helix</keyword>
<feature type="transmembrane region" description="Helical" evidence="1">
    <location>
        <begin position="112"/>
        <end position="138"/>
    </location>
</feature>
<dbReference type="AlphaFoldDB" id="A0A227KEV6"/>
<reference evidence="3" key="1">
    <citation type="submission" date="2017-05" db="EMBL/GenBank/DDBJ databases">
        <title>Improved OligoMM genomes.</title>
        <authorList>
            <person name="Garzetti D."/>
        </authorList>
    </citation>
    <scope>NUCLEOTIDE SEQUENCE [LARGE SCALE GENOMIC DNA]</scope>
    <source>
        <strain evidence="3">YL45</strain>
    </source>
</reference>
<dbReference type="Pfam" id="PF19700">
    <property type="entry name" value="DUF6198"/>
    <property type="match status" value="1"/>
</dbReference>
<evidence type="ECO:0000256" key="1">
    <source>
        <dbReference type="SAM" id="Phobius"/>
    </source>
</evidence>
<name>A0A227KEV6_9BURK</name>
<keyword evidence="3" id="KW-1185">Reference proteome</keyword>
<gene>
    <name evidence="2" type="ORF">ADH67_09785</name>
</gene>
<dbReference type="EMBL" id="NHMP01000006">
    <property type="protein sequence ID" value="OXE46004.1"/>
    <property type="molecule type" value="Genomic_DNA"/>
</dbReference>
<proteinExistence type="predicted"/>
<dbReference type="Proteomes" id="UP000214610">
    <property type="component" value="Unassembled WGS sequence"/>
</dbReference>
<feature type="transmembrane region" description="Helical" evidence="1">
    <location>
        <begin position="159"/>
        <end position="178"/>
    </location>
</feature>
<dbReference type="RefSeq" id="WP_066593954.1">
    <property type="nucleotide sequence ID" value="NZ_CAMVZA010000003.1"/>
</dbReference>
<dbReference type="PANTHER" id="PTHR40078">
    <property type="entry name" value="INTEGRAL MEMBRANE PROTEIN-RELATED"/>
    <property type="match status" value="1"/>
</dbReference>
<protein>
    <recommendedName>
        <fullName evidence="4">YitT family protein</fullName>
    </recommendedName>
</protein>
<keyword evidence="1" id="KW-0812">Transmembrane</keyword>
<evidence type="ECO:0008006" key="4">
    <source>
        <dbReference type="Google" id="ProtNLM"/>
    </source>
</evidence>
<dbReference type="InterPro" id="IPR038750">
    <property type="entry name" value="YczE/YyaS-like"/>
</dbReference>
<sequence>MLDAHTQKRLVVFLLGLSIAAFGVGLIVKSELGVSPVMSVPYVVSLYLPFTFGTCVAAEQIILLALQKVILKSDFKLKALWQFPTAVFFGVLCDAALFCYSSFSLTAYYERILALCLGICILAIGLCFQFTANVSVTAPDGFMLALAQRFRSTYAKVKVSADWLFVAVSVGLSFYFFAELQGVREGTLISALGVGTAVGLVKPTVQTFLRERLLASTSSVRNE</sequence>
<keyword evidence="1" id="KW-0472">Membrane</keyword>
<comment type="caution">
    <text evidence="2">The sequence shown here is derived from an EMBL/GenBank/DDBJ whole genome shotgun (WGS) entry which is preliminary data.</text>
</comment>
<dbReference type="PANTHER" id="PTHR40078:SF1">
    <property type="entry name" value="INTEGRAL MEMBRANE PROTEIN"/>
    <property type="match status" value="1"/>
</dbReference>
<feature type="transmembrane region" description="Helical" evidence="1">
    <location>
        <begin position="40"/>
        <end position="66"/>
    </location>
</feature>
<feature type="transmembrane region" description="Helical" evidence="1">
    <location>
        <begin position="86"/>
        <end position="106"/>
    </location>
</feature>
<accession>A0A227KEV6</accession>
<evidence type="ECO:0000313" key="3">
    <source>
        <dbReference type="Proteomes" id="UP000214610"/>
    </source>
</evidence>